<evidence type="ECO:0000313" key="1">
    <source>
        <dbReference type="EMBL" id="GAA0330716.1"/>
    </source>
</evidence>
<accession>A0ABP3G0A0</accession>
<protein>
    <submittedName>
        <fullName evidence="1">Uncharacterized protein</fullName>
    </submittedName>
</protein>
<reference evidence="2" key="1">
    <citation type="journal article" date="2019" name="Int. J. Syst. Evol. Microbiol.">
        <title>The Global Catalogue of Microorganisms (GCM) 10K type strain sequencing project: providing services to taxonomists for standard genome sequencing and annotation.</title>
        <authorList>
            <consortium name="The Broad Institute Genomics Platform"/>
            <consortium name="The Broad Institute Genome Sequencing Center for Infectious Disease"/>
            <person name="Wu L."/>
            <person name="Ma J."/>
        </authorList>
    </citation>
    <scope>NUCLEOTIDE SEQUENCE [LARGE SCALE GENOMIC DNA]</scope>
    <source>
        <strain evidence="2">JCM 9731</strain>
    </source>
</reference>
<proteinExistence type="predicted"/>
<dbReference type="RefSeq" id="WP_343798931.1">
    <property type="nucleotide sequence ID" value="NZ_BAAADJ010000021.1"/>
</dbReference>
<comment type="caution">
    <text evidence="1">The sequence shown here is derived from an EMBL/GenBank/DDBJ whole genome shotgun (WGS) entry which is preliminary data.</text>
</comment>
<dbReference type="EMBL" id="BAAADJ010000021">
    <property type="protein sequence ID" value="GAA0330716.1"/>
    <property type="molecule type" value="Genomic_DNA"/>
</dbReference>
<name>A0ABP3G0A0_9BACI</name>
<organism evidence="1 2">
    <name type="scientific">Bacillus carboniphilus</name>
    <dbReference type="NCBI Taxonomy" id="86663"/>
    <lineage>
        <taxon>Bacteria</taxon>
        <taxon>Bacillati</taxon>
        <taxon>Bacillota</taxon>
        <taxon>Bacilli</taxon>
        <taxon>Bacillales</taxon>
        <taxon>Bacillaceae</taxon>
        <taxon>Bacillus</taxon>
    </lineage>
</organism>
<keyword evidence="2" id="KW-1185">Reference proteome</keyword>
<sequence>MKEMHNQHEGHHQMVMESDLKTTVTYKDNKMKIEIIDKKGDSPELELTHEKLMHLIIVSENLNEFYHVHPDQVGPSTFESVINLSVHRYRVFVDINPKGKHYLIKPNEIQLDSVLPHYNDTALKVDQQMTKQIKGKEVQLVHDPFEVRIEVELKFTIKNGVPQPYLGALGHVVIIDEKVEEFIHVHPSSETDTVFIAQFS</sequence>
<dbReference type="Proteomes" id="UP001500782">
    <property type="component" value="Unassembled WGS sequence"/>
</dbReference>
<gene>
    <name evidence="1" type="ORF">GCM10008967_21520</name>
</gene>
<evidence type="ECO:0000313" key="2">
    <source>
        <dbReference type="Proteomes" id="UP001500782"/>
    </source>
</evidence>